<sequence>MKCVKHLRKPSATAIFVRYKRLLINCFQLSTERILNLGKKYL</sequence>
<reference evidence="1 2" key="1">
    <citation type="submission" date="2010-12" db="EMBL/GenBank/DDBJ databases">
        <authorList>
            <person name="Muzny D."/>
            <person name="Qin X."/>
            <person name="Deng J."/>
            <person name="Jiang H."/>
            <person name="Liu Y."/>
            <person name="Qu J."/>
            <person name="Song X.-Z."/>
            <person name="Zhang L."/>
            <person name="Thornton R."/>
            <person name="Coyle M."/>
            <person name="Francisco L."/>
            <person name="Jackson L."/>
            <person name="Javaid M."/>
            <person name="Korchina V."/>
            <person name="Kovar C."/>
            <person name="Mata R."/>
            <person name="Mathew T."/>
            <person name="Ngo R."/>
            <person name="Nguyen L."/>
            <person name="Nguyen N."/>
            <person name="Okwuonu G."/>
            <person name="Ongeri F."/>
            <person name="Pham C."/>
            <person name="Simmons D."/>
            <person name="Wilczek-Boney K."/>
            <person name="Hale W."/>
            <person name="Jakkamsetti A."/>
            <person name="Pham P."/>
            <person name="Ruth R."/>
            <person name="San Lucas F."/>
            <person name="Warren J."/>
            <person name="Zhang J."/>
            <person name="Zhao Z."/>
            <person name="Zhou C."/>
            <person name="Zhu D."/>
            <person name="Lee S."/>
            <person name="Bess C."/>
            <person name="Blankenburg K."/>
            <person name="Forbes L."/>
            <person name="Fu Q."/>
            <person name="Gubbala S."/>
            <person name="Hirani K."/>
            <person name="Jayaseelan J.C."/>
            <person name="Lara F."/>
            <person name="Munidasa M."/>
            <person name="Palculict T."/>
            <person name="Patil S."/>
            <person name="Pu L.-L."/>
            <person name="Saada N."/>
            <person name="Tang L."/>
            <person name="Weissenberger G."/>
            <person name="Zhu Y."/>
            <person name="Hemphill L."/>
            <person name="Shang Y."/>
            <person name="Youmans B."/>
            <person name="Ayvaz T."/>
            <person name="Ross M."/>
            <person name="Santibanez J."/>
            <person name="Aqrawi P."/>
            <person name="Gross S."/>
            <person name="Joshi V."/>
            <person name="Fowler G."/>
            <person name="Nazareth L."/>
            <person name="Reid J."/>
            <person name="Worley K."/>
            <person name="Petrosino J."/>
            <person name="Highlander S."/>
            <person name="Gibbs R."/>
        </authorList>
    </citation>
    <scope>NUCLEOTIDE SEQUENCE [LARGE SCALE GENOMIC DNA]</scope>
    <source>
        <strain evidence="1 2">DSM 15606</strain>
    </source>
</reference>
<protein>
    <submittedName>
        <fullName evidence="1">Uncharacterized protein</fullName>
    </submittedName>
</protein>
<evidence type="ECO:0000313" key="1">
    <source>
        <dbReference type="EMBL" id="EFV04755.1"/>
    </source>
</evidence>
<dbReference type="AlphaFoldDB" id="E6MNQ5"/>
<accession>E6MNQ5</accession>
<dbReference type="Proteomes" id="UP000003874">
    <property type="component" value="Unassembled WGS sequence"/>
</dbReference>
<gene>
    <name evidence="1" type="ORF">HMPREF9420_1123</name>
</gene>
<name>E6MNQ5_9BACT</name>
<comment type="caution">
    <text evidence="1">The sequence shown here is derived from an EMBL/GenBank/DDBJ whole genome shotgun (WGS) entry which is preliminary data.</text>
</comment>
<keyword evidence="2" id="KW-1185">Reference proteome</keyword>
<dbReference type="HOGENOM" id="CLU_3255938_0_0_10"/>
<proteinExistence type="predicted"/>
<dbReference type="STRING" id="888832.HMPREF9420_1123"/>
<dbReference type="EMBL" id="AEQO01000111">
    <property type="protein sequence ID" value="EFV04755.1"/>
    <property type="molecule type" value="Genomic_DNA"/>
</dbReference>
<organism evidence="1 2">
    <name type="scientific">Segatella salivae DSM 15606</name>
    <dbReference type="NCBI Taxonomy" id="888832"/>
    <lineage>
        <taxon>Bacteria</taxon>
        <taxon>Pseudomonadati</taxon>
        <taxon>Bacteroidota</taxon>
        <taxon>Bacteroidia</taxon>
        <taxon>Bacteroidales</taxon>
        <taxon>Prevotellaceae</taxon>
        <taxon>Segatella</taxon>
    </lineage>
</organism>
<evidence type="ECO:0000313" key="2">
    <source>
        <dbReference type="Proteomes" id="UP000003874"/>
    </source>
</evidence>